<gene>
    <name evidence="2" type="ORF">BEMITA_LOCUS14034</name>
</gene>
<feature type="region of interest" description="Disordered" evidence="1">
    <location>
        <begin position="464"/>
        <end position="486"/>
    </location>
</feature>
<evidence type="ECO:0000256" key="1">
    <source>
        <dbReference type="SAM" id="MobiDB-lite"/>
    </source>
</evidence>
<feature type="region of interest" description="Disordered" evidence="1">
    <location>
        <begin position="121"/>
        <end position="168"/>
    </location>
</feature>
<dbReference type="AlphaFoldDB" id="A0A9P0FAW1"/>
<evidence type="ECO:0000313" key="2">
    <source>
        <dbReference type="EMBL" id="CAH0395909.1"/>
    </source>
</evidence>
<keyword evidence="3" id="KW-1185">Reference proteome</keyword>
<feature type="region of interest" description="Disordered" evidence="1">
    <location>
        <begin position="512"/>
        <end position="535"/>
    </location>
</feature>
<sequence length="560" mass="61145">MSSAEVDYGAGLDVQISEVPAPDSPVFAVSVQIITVKCRSAPESGHVALCFFDIATTIENTIFLDINYYVLGERGETHYDPTIPMIRISAPRDSITEDNVSLFKLSGVDFVSEGGFATGRTGWGARKPASADLPLLAEGPDKPATGPEEPNEHPENETGDGLQRGPPTAEKMEVNEIDTGRPIVRKHFRNFKINEKILGRISSDRSSRLAKEDVNQDIAPVSPPQPTNHLLFNGEGAGRFFRLTFTRDESNDVLRDVFTPNRFRHVNTYAPATTNVTSIHADTDVDMLPVPALLRNIPVEEYSTIGYPRTYQVRTGFSGIARLGNLKTLKTSSNLAMEPSVPGVSDACETSDTSCNTLDTDIQVEDEIKTVEPLSSVSSAYNEMTSSVQGVTSARGMDLEPAAIIVIGGMTSAGHSGSLVIDEQMPSEVSLGARATRNQKEEVCNSEFDGRKCSRKFGSRVNETWKNGRGAGGKDSTLSSCTDDESLTLDPSRKNSFVSIDLDSESFLRDSENVRSPVGETRNGPKGLLDSKKDPSRLLKMKRKIRNICERVKHNVIRKR</sequence>
<protein>
    <submittedName>
        <fullName evidence="2">Uncharacterized protein</fullName>
    </submittedName>
</protein>
<evidence type="ECO:0000313" key="3">
    <source>
        <dbReference type="Proteomes" id="UP001152759"/>
    </source>
</evidence>
<organism evidence="2 3">
    <name type="scientific">Bemisia tabaci</name>
    <name type="common">Sweetpotato whitefly</name>
    <name type="synonym">Aleurodes tabaci</name>
    <dbReference type="NCBI Taxonomy" id="7038"/>
    <lineage>
        <taxon>Eukaryota</taxon>
        <taxon>Metazoa</taxon>
        <taxon>Ecdysozoa</taxon>
        <taxon>Arthropoda</taxon>
        <taxon>Hexapoda</taxon>
        <taxon>Insecta</taxon>
        <taxon>Pterygota</taxon>
        <taxon>Neoptera</taxon>
        <taxon>Paraneoptera</taxon>
        <taxon>Hemiptera</taxon>
        <taxon>Sternorrhyncha</taxon>
        <taxon>Aleyrodoidea</taxon>
        <taxon>Aleyrodidae</taxon>
        <taxon>Aleyrodinae</taxon>
        <taxon>Bemisia</taxon>
    </lineage>
</organism>
<accession>A0A9P0FAW1</accession>
<dbReference type="Proteomes" id="UP001152759">
    <property type="component" value="Chromosome 9"/>
</dbReference>
<reference evidence="2" key="1">
    <citation type="submission" date="2021-12" db="EMBL/GenBank/DDBJ databases">
        <authorList>
            <person name="King R."/>
        </authorList>
    </citation>
    <scope>NUCLEOTIDE SEQUENCE</scope>
</reference>
<proteinExistence type="predicted"/>
<name>A0A9P0FAW1_BEMTA</name>
<dbReference type="EMBL" id="OU963870">
    <property type="protein sequence ID" value="CAH0395909.1"/>
    <property type="molecule type" value="Genomic_DNA"/>
</dbReference>